<evidence type="ECO:0000256" key="5">
    <source>
        <dbReference type="ARBA" id="ARBA00022777"/>
    </source>
</evidence>
<dbReference type="GO" id="GO:0004674">
    <property type="term" value="F:protein serine/threonine kinase activity"/>
    <property type="evidence" value="ECO:0007669"/>
    <property type="project" value="UniProtKB-KW"/>
</dbReference>
<evidence type="ECO:0000256" key="10">
    <source>
        <dbReference type="SAM" id="MobiDB-lite"/>
    </source>
</evidence>
<proteinExistence type="predicted"/>
<comment type="catalytic activity">
    <reaction evidence="8">
        <text>L-seryl-[protein] + ATP = O-phospho-L-seryl-[protein] + ADP + H(+)</text>
        <dbReference type="Rhea" id="RHEA:17989"/>
        <dbReference type="Rhea" id="RHEA-COMP:9863"/>
        <dbReference type="Rhea" id="RHEA-COMP:11604"/>
        <dbReference type="ChEBI" id="CHEBI:15378"/>
        <dbReference type="ChEBI" id="CHEBI:29999"/>
        <dbReference type="ChEBI" id="CHEBI:30616"/>
        <dbReference type="ChEBI" id="CHEBI:83421"/>
        <dbReference type="ChEBI" id="CHEBI:456216"/>
        <dbReference type="EC" id="2.7.11.1"/>
    </reaction>
</comment>
<keyword evidence="11" id="KW-0812">Transmembrane</keyword>
<evidence type="ECO:0000313" key="14">
    <source>
        <dbReference type="Proteomes" id="UP001154265"/>
    </source>
</evidence>
<keyword evidence="11" id="KW-1133">Transmembrane helix</keyword>
<reference evidence="13" key="2">
    <citation type="submission" date="2022-01" db="EMBL/GenBank/DDBJ databases">
        <authorList>
            <person name="Zivanovic Y."/>
            <person name="Moreira D."/>
            <person name="Lopez-Garcia P."/>
        </authorList>
    </citation>
    <scope>NUCLEOTIDE SEQUENCE</scope>
    <source>
        <strain evidence="13">G9</strain>
    </source>
</reference>
<dbReference type="Proteomes" id="UP001154265">
    <property type="component" value="Unassembled WGS sequence"/>
</dbReference>
<evidence type="ECO:0000256" key="3">
    <source>
        <dbReference type="ARBA" id="ARBA00022679"/>
    </source>
</evidence>
<dbReference type="CDD" id="cd14014">
    <property type="entry name" value="STKc_PknB_like"/>
    <property type="match status" value="1"/>
</dbReference>
<keyword evidence="4 9" id="KW-0547">Nucleotide-binding</keyword>
<dbReference type="SMART" id="SM00220">
    <property type="entry name" value="S_TKc"/>
    <property type="match status" value="1"/>
</dbReference>
<name>A0ABT6EYN0_9SYNE</name>
<gene>
    <name evidence="13" type="ORF">L3556_06750</name>
</gene>
<evidence type="ECO:0000256" key="6">
    <source>
        <dbReference type="ARBA" id="ARBA00022840"/>
    </source>
</evidence>
<dbReference type="EMBL" id="JAKKUT010000002">
    <property type="protein sequence ID" value="MDG2990634.1"/>
    <property type="molecule type" value="Genomic_DNA"/>
</dbReference>
<keyword evidence="14" id="KW-1185">Reference proteome</keyword>
<keyword evidence="11" id="KW-0472">Membrane</keyword>
<evidence type="ECO:0000256" key="9">
    <source>
        <dbReference type="PROSITE-ProRule" id="PRU10141"/>
    </source>
</evidence>
<accession>A0ABT6EYN0</accession>
<comment type="catalytic activity">
    <reaction evidence="7">
        <text>L-threonyl-[protein] + ATP = O-phospho-L-threonyl-[protein] + ADP + H(+)</text>
        <dbReference type="Rhea" id="RHEA:46608"/>
        <dbReference type="Rhea" id="RHEA-COMP:11060"/>
        <dbReference type="Rhea" id="RHEA-COMP:11605"/>
        <dbReference type="ChEBI" id="CHEBI:15378"/>
        <dbReference type="ChEBI" id="CHEBI:30013"/>
        <dbReference type="ChEBI" id="CHEBI:30616"/>
        <dbReference type="ChEBI" id="CHEBI:61977"/>
        <dbReference type="ChEBI" id="CHEBI:456216"/>
        <dbReference type="EC" id="2.7.11.1"/>
    </reaction>
</comment>
<comment type="caution">
    <text evidence="13">The sequence shown here is derived from an EMBL/GenBank/DDBJ whole genome shotgun (WGS) entry which is preliminary data.</text>
</comment>
<sequence>MLVHCTHPTCDQPRNALPELDDPEERRSISQRFCTTCGMPLILKGHYVAEKLIGQGSFGAAYLARDLDTPSLRKCVLKQLRPNFTDPGDIATAQILFEREGAILGRLGEHPQIPSLFAFFDLDVETSSPHLGDRFFYLVQEYIDGKNLEDELEQQGRFREEEILQFLKELLPVLQFIHDCGSIHRDIKPSNIMLANQGRISGQSQLYLIDFGAVKQLAGTYLTKKSGHTGIYTPYFAPPEQMRGEQVYPSSDLYALAVTAIVLLTGKDAGELLDTYNDYWNWSSYVNVSDRLAKILNRMLESIPNRRYPSAQDVLEALSTPPPPPPLPPPPPTKLLWPIAIFLGIFCSIFALGMVAIFIPQIQQPTVPITTTQGDSNEIEALDKAIEQESSIPIATPSPTPTPTPTPSPSPSLSLKPTCGSQRTGPSHWWGVRGPGAALSTVQNNYCRDALIIAGQTQAASFTSKSAAQDFAEKLSRASGYGFYVTDSYWVD</sequence>
<evidence type="ECO:0000256" key="7">
    <source>
        <dbReference type="ARBA" id="ARBA00047899"/>
    </source>
</evidence>
<evidence type="ECO:0000313" key="13">
    <source>
        <dbReference type="EMBL" id="MDG2990634.1"/>
    </source>
</evidence>
<dbReference type="InterPro" id="IPR011009">
    <property type="entry name" value="Kinase-like_dom_sf"/>
</dbReference>
<evidence type="ECO:0000256" key="11">
    <source>
        <dbReference type="SAM" id="Phobius"/>
    </source>
</evidence>
<evidence type="ECO:0000259" key="12">
    <source>
        <dbReference type="PROSITE" id="PS50011"/>
    </source>
</evidence>
<reference evidence="13" key="1">
    <citation type="journal article" date="2022" name="Genome Biol. Evol.">
        <title>A New Gene Family Diagnostic for Intracellular Biomineralization of Amorphous Ca Carbonates by Cyanobacteria.</title>
        <authorList>
            <person name="Benzerara K."/>
            <person name="Duprat E."/>
            <person name="Bitard-Feildel T."/>
            <person name="Caumes G."/>
            <person name="Cassier-Chauvat C."/>
            <person name="Chauvat F."/>
            <person name="Dezi M."/>
            <person name="Diop S.I."/>
            <person name="Gaschignard G."/>
            <person name="Gorgen S."/>
            <person name="Gugger M."/>
            <person name="Lopez-Garcia P."/>
            <person name="Millet M."/>
            <person name="Skouri-Panet F."/>
            <person name="Moreira D."/>
            <person name="Callebaut I."/>
        </authorList>
    </citation>
    <scope>NUCLEOTIDE SEQUENCE</scope>
    <source>
        <strain evidence="13">G9</strain>
    </source>
</reference>
<dbReference type="Gene3D" id="1.10.510.10">
    <property type="entry name" value="Transferase(Phosphotransferase) domain 1"/>
    <property type="match status" value="1"/>
</dbReference>
<dbReference type="PROSITE" id="PS00107">
    <property type="entry name" value="PROTEIN_KINASE_ATP"/>
    <property type="match status" value="1"/>
</dbReference>
<feature type="transmembrane region" description="Helical" evidence="11">
    <location>
        <begin position="335"/>
        <end position="359"/>
    </location>
</feature>
<dbReference type="EC" id="2.7.11.1" evidence="1"/>
<protein>
    <recommendedName>
        <fullName evidence="1">non-specific serine/threonine protein kinase</fullName>
        <ecNumber evidence="1">2.7.11.1</ecNumber>
    </recommendedName>
</protein>
<evidence type="ECO:0000256" key="4">
    <source>
        <dbReference type="ARBA" id="ARBA00022741"/>
    </source>
</evidence>
<feature type="compositionally biased region" description="Pro residues" evidence="10">
    <location>
        <begin position="396"/>
        <end position="410"/>
    </location>
</feature>
<dbReference type="PANTHER" id="PTHR24363">
    <property type="entry name" value="SERINE/THREONINE PROTEIN KINASE"/>
    <property type="match status" value="1"/>
</dbReference>
<dbReference type="InterPro" id="IPR017441">
    <property type="entry name" value="Protein_kinase_ATP_BS"/>
</dbReference>
<dbReference type="Gene3D" id="3.30.200.20">
    <property type="entry name" value="Phosphorylase Kinase, domain 1"/>
    <property type="match status" value="1"/>
</dbReference>
<keyword evidence="3" id="KW-0808">Transferase</keyword>
<keyword evidence="5 13" id="KW-0418">Kinase</keyword>
<keyword evidence="6 9" id="KW-0067">ATP-binding</keyword>
<dbReference type="InterPro" id="IPR000719">
    <property type="entry name" value="Prot_kinase_dom"/>
</dbReference>
<dbReference type="SUPFAM" id="SSF56112">
    <property type="entry name" value="Protein kinase-like (PK-like)"/>
    <property type="match status" value="1"/>
</dbReference>
<feature type="region of interest" description="Disordered" evidence="10">
    <location>
        <begin position="392"/>
        <end position="427"/>
    </location>
</feature>
<dbReference type="PROSITE" id="PS50011">
    <property type="entry name" value="PROTEIN_KINASE_DOM"/>
    <property type="match status" value="1"/>
</dbReference>
<evidence type="ECO:0000256" key="1">
    <source>
        <dbReference type="ARBA" id="ARBA00012513"/>
    </source>
</evidence>
<feature type="domain" description="Protein kinase" evidence="12">
    <location>
        <begin position="47"/>
        <end position="319"/>
    </location>
</feature>
<dbReference type="Pfam" id="PF00069">
    <property type="entry name" value="Pkinase"/>
    <property type="match status" value="1"/>
</dbReference>
<keyword evidence="2 13" id="KW-0723">Serine/threonine-protein kinase</keyword>
<organism evidence="13 14">
    <name type="scientific">Candidatus Synechococcus calcipolaris G9</name>
    <dbReference type="NCBI Taxonomy" id="1497997"/>
    <lineage>
        <taxon>Bacteria</taxon>
        <taxon>Bacillati</taxon>
        <taxon>Cyanobacteriota</taxon>
        <taxon>Cyanophyceae</taxon>
        <taxon>Synechococcales</taxon>
        <taxon>Synechococcaceae</taxon>
        <taxon>Synechococcus</taxon>
    </lineage>
</organism>
<dbReference type="RefSeq" id="WP_277866540.1">
    <property type="nucleotide sequence ID" value="NZ_JAKKUT010000002.1"/>
</dbReference>
<evidence type="ECO:0000256" key="2">
    <source>
        <dbReference type="ARBA" id="ARBA00022527"/>
    </source>
</evidence>
<evidence type="ECO:0000256" key="8">
    <source>
        <dbReference type="ARBA" id="ARBA00048679"/>
    </source>
</evidence>
<feature type="binding site" evidence="9">
    <location>
        <position position="78"/>
    </location>
    <ligand>
        <name>ATP</name>
        <dbReference type="ChEBI" id="CHEBI:30616"/>
    </ligand>
</feature>
<dbReference type="NCBIfam" id="NF045510">
    <property type="entry name" value="4Cys_prefix_kin"/>
    <property type="match status" value="1"/>
</dbReference>
<dbReference type="PANTHER" id="PTHR24363:SF0">
    <property type="entry name" value="SERINE_THREONINE KINASE LIKE DOMAIN CONTAINING 1"/>
    <property type="match status" value="1"/>
</dbReference>